<keyword evidence="2" id="KW-0732">Signal</keyword>
<accession>A0A9D2P586</accession>
<evidence type="ECO:0000256" key="1">
    <source>
        <dbReference type="SAM" id="MobiDB-lite"/>
    </source>
</evidence>
<comment type="caution">
    <text evidence="3">The sequence shown here is derived from an EMBL/GenBank/DDBJ whole genome shotgun (WGS) entry which is preliminary data.</text>
</comment>
<evidence type="ECO:0000256" key="2">
    <source>
        <dbReference type="SAM" id="SignalP"/>
    </source>
</evidence>
<evidence type="ECO:0000313" key="3">
    <source>
        <dbReference type="EMBL" id="HJC43313.1"/>
    </source>
</evidence>
<feature type="compositionally biased region" description="Basic and acidic residues" evidence="1">
    <location>
        <begin position="23"/>
        <end position="36"/>
    </location>
</feature>
<dbReference type="Proteomes" id="UP000823895">
    <property type="component" value="Unassembled WGS sequence"/>
</dbReference>
<feature type="chain" id="PRO_5039411377" description="Lipoprotein" evidence="2">
    <location>
        <begin position="24"/>
        <end position="332"/>
    </location>
</feature>
<dbReference type="EMBL" id="DWWI01000141">
    <property type="protein sequence ID" value="HJC43313.1"/>
    <property type="molecule type" value="Genomic_DNA"/>
</dbReference>
<protein>
    <recommendedName>
        <fullName evidence="5">Lipoprotein</fullName>
    </recommendedName>
</protein>
<reference evidence="3" key="1">
    <citation type="journal article" date="2021" name="PeerJ">
        <title>Extensive microbial diversity within the chicken gut microbiome revealed by metagenomics and culture.</title>
        <authorList>
            <person name="Gilroy R."/>
            <person name="Ravi A."/>
            <person name="Getino M."/>
            <person name="Pursley I."/>
            <person name="Horton D.L."/>
            <person name="Alikhan N.F."/>
            <person name="Baker D."/>
            <person name="Gharbi K."/>
            <person name="Hall N."/>
            <person name="Watson M."/>
            <person name="Adriaenssens E.M."/>
            <person name="Foster-Nyarko E."/>
            <person name="Jarju S."/>
            <person name="Secka A."/>
            <person name="Antonio M."/>
            <person name="Oren A."/>
            <person name="Chaudhuri R.R."/>
            <person name="La Ragione R."/>
            <person name="Hildebrand F."/>
            <person name="Pallen M.J."/>
        </authorList>
    </citation>
    <scope>NUCLEOTIDE SEQUENCE</scope>
    <source>
        <strain evidence="3">CHK165-2605</strain>
    </source>
</reference>
<name>A0A9D2P586_9FIRM</name>
<gene>
    <name evidence="3" type="ORF">H9756_06485</name>
</gene>
<dbReference type="PROSITE" id="PS51257">
    <property type="entry name" value="PROKAR_LIPOPROTEIN"/>
    <property type="match status" value="1"/>
</dbReference>
<sequence>MKRKRLIATIVIVSMMAMITGCGDEKAEGDSGEKVAETQNTEETESVSEQPEEEISAMEQFEKDVKDGLLYENDQGQVTDKDGNVLQEYDWVIRNDYSTLAMMDGDTYVTLDHFWIDENGMITYDEEVEFTEPEPVESTGNTYLDNLRNNVANRMRENASVVIDEVPFGTGDTRTQIASDMSEFHSDIIFGNWWVDHQINGTPVADSIPKTLATAIINSDYSTGSYAEFDASTILADFRFIDQDTCSVESVKRMESTDTTLYGFYLQNSQKNTDENGNRYFTGYIDTDYVAVYGDFDKILNGDNVFMYADFVGLSDNDIPIFVGAYAEIITD</sequence>
<evidence type="ECO:0000313" key="4">
    <source>
        <dbReference type="Proteomes" id="UP000823895"/>
    </source>
</evidence>
<feature type="compositionally biased region" description="Acidic residues" evidence="1">
    <location>
        <begin position="40"/>
        <end position="53"/>
    </location>
</feature>
<proteinExistence type="predicted"/>
<dbReference type="AlphaFoldDB" id="A0A9D2P586"/>
<feature type="region of interest" description="Disordered" evidence="1">
    <location>
        <begin position="23"/>
        <end position="53"/>
    </location>
</feature>
<evidence type="ECO:0008006" key="5">
    <source>
        <dbReference type="Google" id="ProtNLM"/>
    </source>
</evidence>
<reference evidence="3" key="2">
    <citation type="submission" date="2021-04" db="EMBL/GenBank/DDBJ databases">
        <authorList>
            <person name="Gilroy R."/>
        </authorList>
    </citation>
    <scope>NUCLEOTIDE SEQUENCE</scope>
    <source>
        <strain evidence="3">CHK165-2605</strain>
    </source>
</reference>
<organism evidence="3 4">
    <name type="scientific">Candidatus Mediterraneibacter gallistercoris</name>
    <dbReference type="NCBI Taxonomy" id="2838671"/>
    <lineage>
        <taxon>Bacteria</taxon>
        <taxon>Bacillati</taxon>
        <taxon>Bacillota</taxon>
        <taxon>Clostridia</taxon>
        <taxon>Lachnospirales</taxon>
        <taxon>Lachnospiraceae</taxon>
        <taxon>Mediterraneibacter</taxon>
    </lineage>
</organism>
<feature type="signal peptide" evidence="2">
    <location>
        <begin position="1"/>
        <end position="23"/>
    </location>
</feature>